<dbReference type="HOGENOM" id="CLU_021264_6_3_9"/>
<dbReference type="Gene3D" id="3.20.20.370">
    <property type="entry name" value="Glycoside hydrolase/deacetylase"/>
    <property type="match status" value="1"/>
</dbReference>
<reference evidence="3 4" key="1">
    <citation type="submission" date="2010-12" db="EMBL/GenBank/DDBJ databases">
        <authorList>
            <person name="Muzny D."/>
            <person name="Qin X."/>
            <person name="Deng J."/>
            <person name="Jiang H."/>
            <person name="Liu Y."/>
            <person name="Qu J."/>
            <person name="Song X.-Z."/>
            <person name="Zhang L."/>
            <person name="Thornton R."/>
            <person name="Coyle M."/>
            <person name="Francisco L."/>
            <person name="Jackson L."/>
            <person name="Javaid M."/>
            <person name="Korchina V."/>
            <person name="Kovar C."/>
            <person name="Mata R."/>
            <person name="Mathew T."/>
            <person name="Ngo R."/>
            <person name="Nguyen L."/>
            <person name="Nguyen N."/>
            <person name="Okwuonu G."/>
            <person name="Ongeri F."/>
            <person name="Pham C."/>
            <person name="Simmons D."/>
            <person name="Wilczek-Boney K."/>
            <person name="Hale W."/>
            <person name="Jakkamsetti A."/>
            <person name="Pham P."/>
            <person name="Ruth R."/>
            <person name="San Lucas F."/>
            <person name="Warren J."/>
            <person name="Zhang J."/>
            <person name="Zhao Z."/>
            <person name="Zhou C."/>
            <person name="Zhu D."/>
            <person name="Lee S."/>
            <person name="Bess C."/>
            <person name="Blankenburg K."/>
            <person name="Forbes L."/>
            <person name="Fu Q."/>
            <person name="Gubbala S."/>
            <person name="Hirani K."/>
            <person name="Jayaseelan J.C."/>
            <person name="Lara F."/>
            <person name="Munidasa M."/>
            <person name="Palculict T."/>
            <person name="Patil S."/>
            <person name="Pu L.-L."/>
            <person name="Saada N."/>
            <person name="Tang L."/>
            <person name="Weissenberger G."/>
            <person name="Zhu Y."/>
            <person name="Hemphill L."/>
            <person name="Shang Y."/>
            <person name="Youmans B."/>
            <person name="Ayvaz T."/>
            <person name="Ross M."/>
            <person name="Santibanez J."/>
            <person name="Aqrawi P."/>
            <person name="Gross S."/>
            <person name="Joshi V."/>
            <person name="Fowler G."/>
            <person name="Nazareth L."/>
            <person name="Reid J."/>
            <person name="Worley K."/>
            <person name="Petrosino J."/>
            <person name="Highlander S."/>
            <person name="Gibbs R."/>
        </authorList>
    </citation>
    <scope>NUCLEOTIDE SEQUENCE [LARGE SCALE GENOMIC DNA]</scope>
    <source>
        <strain evidence="3 4">ATCC 23263</strain>
    </source>
</reference>
<dbReference type="GO" id="GO:0016810">
    <property type="term" value="F:hydrolase activity, acting on carbon-nitrogen (but not peptide) bonds"/>
    <property type="evidence" value="ECO:0007669"/>
    <property type="project" value="InterPro"/>
</dbReference>
<protein>
    <submittedName>
        <fullName evidence="3">Polysaccharide deacetylase</fullName>
    </submittedName>
</protein>
<feature type="domain" description="NodB homology" evidence="2">
    <location>
        <begin position="80"/>
        <end position="270"/>
    </location>
</feature>
<accession>E6MIR9</accession>
<comment type="caution">
    <text evidence="3">The sequence shown here is derived from an EMBL/GenBank/DDBJ whole genome shotgun (WGS) entry which is preliminary data.</text>
</comment>
<keyword evidence="4" id="KW-1185">Reference proteome</keyword>
<dbReference type="Proteomes" id="UP000004754">
    <property type="component" value="Unassembled WGS sequence"/>
</dbReference>
<dbReference type="PANTHER" id="PTHR10587:SF125">
    <property type="entry name" value="POLYSACCHARIDE DEACETYLASE YHEN-RELATED"/>
    <property type="match status" value="1"/>
</dbReference>
<proteinExistence type="predicted"/>
<dbReference type="CDD" id="cd10944">
    <property type="entry name" value="CE4_SmPgdA_like"/>
    <property type="match status" value="1"/>
</dbReference>
<dbReference type="SUPFAM" id="SSF88713">
    <property type="entry name" value="Glycoside hydrolase/deacetylase"/>
    <property type="match status" value="1"/>
</dbReference>
<dbReference type="OrthoDB" id="9806342at2"/>
<gene>
    <name evidence="3" type="ORF">HMP0721_1904</name>
</gene>
<evidence type="ECO:0000313" key="3">
    <source>
        <dbReference type="EMBL" id="EFV01165.1"/>
    </source>
</evidence>
<evidence type="ECO:0000256" key="1">
    <source>
        <dbReference type="SAM" id="Phobius"/>
    </source>
</evidence>
<dbReference type="InterPro" id="IPR002509">
    <property type="entry name" value="NODB_dom"/>
</dbReference>
<organism evidence="3 4">
    <name type="scientific">Pseudoramibacter alactolyticus ATCC 23263</name>
    <dbReference type="NCBI Taxonomy" id="887929"/>
    <lineage>
        <taxon>Bacteria</taxon>
        <taxon>Bacillati</taxon>
        <taxon>Bacillota</taxon>
        <taxon>Clostridia</taxon>
        <taxon>Eubacteriales</taxon>
        <taxon>Eubacteriaceae</taxon>
        <taxon>Pseudoramibacter</taxon>
    </lineage>
</organism>
<feature type="transmembrane region" description="Helical" evidence="1">
    <location>
        <begin position="7"/>
        <end position="25"/>
    </location>
</feature>
<dbReference type="Pfam" id="PF01522">
    <property type="entry name" value="Polysacc_deac_1"/>
    <property type="match status" value="1"/>
</dbReference>
<dbReference type="eggNOG" id="COG0726">
    <property type="taxonomic scope" value="Bacteria"/>
</dbReference>
<dbReference type="InterPro" id="IPR011330">
    <property type="entry name" value="Glyco_hydro/deAcase_b/a-brl"/>
</dbReference>
<dbReference type="PROSITE" id="PS51677">
    <property type="entry name" value="NODB"/>
    <property type="match status" value="1"/>
</dbReference>
<dbReference type="AlphaFoldDB" id="E6MIR9"/>
<evidence type="ECO:0000259" key="2">
    <source>
        <dbReference type="PROSITE" id="PS51677"/>
    </source>
</evidence>
<dbReference type="RefSeq" id="WP_006599326.1">
    <property type="nucleotide sequence ID" value="NZ_GL622359.1"/>
</dbReference>
<dbReference type="STRING" id="887929.HMP0721_1904"/>
<sequence length="285" mass="32046">MEIRKQWLAWVGFLGIIGVAAWLLWAASPRVLAAGHWEAFAKASGLLSDSLTAGEILQDSRDFHLRPSDLPGRMRMSKEKVLYLTFDDGPSKNTQPILDILNRYHAKATFFVTNQQPKYRHMIGKAYREGHTIGLHTSTHAYSIYRSPHAYFADLDAIAKTVKSEIGYVPCFVRFPGGSSNTISRNYSHGIMHVLTMELNKKGYQYYDWNGDSTDATMINGDPNKIAAMAKRSNDSNIVMLCHDTDTKSTTVKALPKIIEYYQAKGYALKAIDRKSFAPHHAINN</sequence>
<dbReference type="InterPro" id="IPR050248">
    <property type="entry name" value="Polysacc_deacetylase_ArnD"/>
</dbReference>
<keyword evidence="1" id="KW-0812">Transmembrane</keyword>
<keyword evidence="1" id="KW-0472">Membrane</keyword>
<evidence type="ECO:0000313" key="4">
    <source>
        <dbReference type="Proteomes" id="UP000004754"/>
    </source>
</evidence>
<name>E6MIR9_9FIRM</name>
<dbReference type="PANTHER" id="PTHR10587">
    <property type="entry name" value="GLYCOSYL TRANSFERASE-RELATED"/>
    <property type="match status" value="1"/>
</dbReference>
<dbReference type="GO" id="GO:0005975">
    <property type="term" value="P:carbohydrate metabolic process"/>
    <property type="evidence" value="ECO:0007669"/>
    <property type="project" value="InterPro"/>
</dbReference>
<keyword evidence="1" id="KW-1133">Transmembrane helix</keyword>
<dbReference type="EMBL" id="AEQN01000023">
    <property type="protein sequence ID" value="EFV01165.1"/>
    <property type="molecule type" value="Genomic_DNA"/>
</dbReference>